<accession>A0AAP2DUZ5</accession>
<name>A0AAP2DUZ5_9BACT</name>
<dbReference type="AlphaFoldDB" id="A0AAP2DUZ5"/>
<dbReference type="Proteomes" id="UP001319080">
    <property type="component" value="Unassembled WGS sequence"/>
</dbReference>
<keyword evidence="4" id="KW-1185">Reference proteome</keyword>
<dbReference type="Pfam" id="PF00072">
    <property type="entry name" value="Response_reg"/>
    <property type="match status" value="1"/>
</dbReference>
<dbReference type="PROSITE" id="PS50110">
    <property type="entry name" value="RESPONSE_REGULATORY"/>
    <property type="match status" value="1"/>
</dbReference>
<dbReference type="InterPro" id="IPR052893">
    <property type="entry name" value="TCS_response_regulator"/>
</dbReference>
<reference evidence="3 4" key="1">
    <citation type="submission" date="2021-05" db="EMBL/GenBank/DDBJ databases">
        <title>A Polyphasic approach of four new species of the genus Ohtaekwangia: Ohtaekwangia histidinii sp. nov., Ohtaekwangia cretensis sp. nov., Ohtaekwangia indiensis sp. nov., Ohtaekwangia reichenbachii sp. nov. from diverse environment.</title>
        <authorList>
            <person name="Octaviana S."/>
        </authorList>
    </citation>
    <scope>NUCLEOTIDE SEQUENCE [LARGE SCALE GENOMIC DNA]</scope>
    <source>
        <strain evidence="3 4">PWU5</strain>
    </source>
</reference>
<evidence type="ECO:0000313" key="4">
    <source>
        <dbReference type="Proteomes" id="UP001319080"/>
    </source>
</evidence>
<evidence type="ECO:0000313" key="3">
    <source>
        <dbReference type="EMBL" id="MBT1707935.1"/>
    </source>
</evidence>
<protein>
    <submittedName>
        <fullName evidence="3">Response regulator</fullName>
    </submittedName>
</protein>
<sequence>MTIFYADDDQEDQEIFREVVLALDPNATIIFANTAFDALRILEELPTPPDAMFFDLNMPMMTGIECVKSVRATSRYKHTPIVIFSTTSNAVEVKAAIDAGADKFLVKPNSYVELQDELRQILGFRMHLYGCC</sequence>
<dbReference type="PANTHER" id="PTHR44520">
    <property type="entry name" value="RESPONSE REGULATOR RCP1-RELATED"/>
    <property type="match status" value="1"/>
</dbReference>
<feature type="modified residue" description="4-aspartylphosphate" evidence="1">
    <location>
        <position position="55"/>
    </location>
</feature>
<proteinExistence type="predicted"/>
<evidence type="ECO:0000256" key="1">
    <source>
        <dbReference type="PROSITE-ProRule" id="PRU00169"/>
    </source>
</evidence>
<dbReference type="RefSeq" id="WP_254083526.1">
    <property type="nucleotide sequence ID" value="NZ_JAHESE010000004.1"/>
</dbReference>
<dbReference type="InterPro" id="IPR001789">
    <property type="entry name" value="Sig_transdc_resp-reg_receiver"/>
</dbReference>
<dbReference type="PANTHER" id="PTHR44520:SF2">
    <property type="entry name" value="RESPONSE REGULATOR RCP1"/>
    <property type="match status" value="1"/>
</dbReference>
<evidence type="ECO:0000259" key="2">
    <source>
        <dbReference type="PROSITE" id="PS50110"/>
    </source>
</evidence>
<feature type="domain" description="Response regulatory" evidence="2">
    <location>
        <begin position="2"/>
        <end position="122"/>
    </location>
</feature>
<organism evidence="3 4">
    <name type="scientific">Dawidia cretensis</name>
    <dbReference type="NCBI Taxonomy" id="2782350"/>
    <lineage>
        <taxon>Bacteria</taxon>
        <taxon>Pseudomonadati</taxon>
        <taxon>Bacteroidota</taxon>
        <taxon>Cytophagia</taxon>
        <taxon>Cytophagales</taxon>
        <taxon>Chryseotaleaceae</taxon>
        <taxon>Dawidia</taxon>
    </lineage>
</organism>
<dbReference type="Gene3D" id="3.40.50.2300">
    <property type="match status" value="1"/>
</dbReference>
<comment type="caution">
    <text evidence="3">The sequence shown here is derived from an EMBL/GenBank/DDBJ whole genome shotgun (WGS) entry which is preliminary data.</text>
</comment>
<dbReference type="SUPFAM" id="SSF52172">
    <property type="entry name" value="CheY-like"/>
    <property type="match status" value="1"/>
</dbReference>
<dbReference type="GO" id="GO:0000160">
    <property type="term" value="P:phosphorelay signal transduction system"/>
    <property type="evidence" value="ECO:0007669"/>
    <property type="project" value="InterPro"/>
</dbReference>
<gene>
    <name evidence="3" type="ORF">KK062_06870</name>
</gene>
<keyword evidence="1" id="KW-0597">Phosphoprotein</keyword>
<dbReference type="EMBL" id="JAHESE010000004">
    <property type="protein sequence ID" value="MBT1707935.1"/>
    <property type="molecule type" value="Genomic_DNA"/>
</dbReference>
<dbReference type="SMART" id="SM00448">
    <property type="entry name" value="REC"/>
    <property type="match status" value="1"/>
</dbReference>
<dbReference type="InterPro" id="IPR011006">
    <property type="entry name" value="CheY-like_superfamily"/>
</dbReference>